<gene>
    <name evidence="5" type="ORF">K040078D81_51140</name>
</gene>
<dbReference type="InterPro" id="IPR020449">
    <property type="entry name" value="Tscrpt_reg_AraC-type_HTH"/>
</dbReference>
<feature type="domain" description="HTH araC/xylS-type" evidence="4">
    <location>
        <begin position="8"/>
        <end position="106"/>
    </location>
</feature>
<accession>A0ABQ0BHR5</accession>
<dbReference type="EMBL" id="BAABYW010000002">
    <property type="protein sequence ID" value="GAA6410997.1"/>
    <property type="molecule type" value="Genomic_DNA"/>
</dbReference>
<dbReference type="InterPro" id="IPR011256">
    <property type="entry name" value="Reg_factor_effector_dom_sf"/>
</dbReference>
<dbReference type="InterPro" id="IPR009057">
    <property type="entry name" value="Homeodomain-like_sf"/>
</dbReference>
<reference evidence="5 6" key="1">
    <citation type="submission" date="2024-04" db="EMBL/GenBank/DDBJ databases">
        <title>Defined microbial consortia suppress multidrug-resistant proinflammatory Enterobacteriaceae via ecological control.</title>
        <authorList>
            <person name="Furuichi M."/>
            <person name="Kawaguchi T."/>
            <person name="Pust M."/>
            <person name="Yasuma K."/>
            <person name="Plichta D."/>
            <person name="Hasegawa N."/>
            <person name="Ohya T."/>
            <person name="Bhattarai S."/>
            <person name="Sasajima S."/>
            <person name="Aoto Y."/>
            <person name="Tuganbaev T."/>
            <person name="Yaginuma M."/>
            <person name="Ueda M."/>
            <person name="Okahashi N."/>
            <person name="Amafuji K."/>
            <person name="Kiridooshi Y."/>
            <person name="Sugita K."/>
            <person name="Strazar M."/>
            <person name="Skelly A."/>
            <person name="Suda W."/>
            <person name="Hattori M."/>
            <person name="Nakamoto N."/>
            <person name="Caballero S."/>
            <person name="Norman J."/>
            <person name="Olle B."/>
            <person name="Tanoue T."/>
            <person name="Arita M."/>
            <person name="Bucci V."/>
            <person name="Atarashi K."/>
            <person name="Xavier R."/>
            <person name="Honda K."/>
        </authorList>
    </citation>
    <scope>NUCLEOTIDE SEQUENCE [LARGE SCALE GENOMIC DNA]</scope>
    <source>
        <strain evidence="6">k04-0078-D8-1</strain>
    </source>
</reference>
<sequence length="302" mass="34365">MHAWEAIQKSVDYIEDNLTEEIPIDKLAEIANLSPFYFQRLFSRLVKKPVCEYIKLRRLARAVSDLKVKNSRILDAALDYGFSSHASFTRAFKETYGITPDEYRTTDVHLNQFVKPELILNYVMVDENVPLVTEGIVLEVTRRELTAPRTFIGIAKEIPISELLGGTDTSISFATKLWNEFHEVKPKIPHLLADGNEFGALYMGQAREGYCTYIAGAEAEHGSAEDGFAVFELPSAEYLVCGFEAESFEELTNSAVYKAQTFMTHWMEKHKLTTTDFAGEMYYPVKGDCAYMEHWILPVLIK</sequence>
<keyword evidence="3" id="KW-0804">Transcription</keyword>
<evidence type="ECO:0000256" key="2">
    <source>
        <dbReference type="ARBA" id="ARBA00023125"/>
    </source>
</evidence>
<dbReference type="Gene3D" id="3.20.80.10">
    <property type="entry name" value="Regulatory factor, effector binding domain"/>
    <property type="match status" value="1"/>
</dbReference>
<organism evidence="5 6">
    <name type="scientific">Blautia hominis</name>
    <dbReference type="NCBI Taxonomy" id="2025493"/>
    <lineage>
        <taxon>Bacteria</taxon>
        <taxon>Bacillati</taxon>
        <taxon>Bacillota</taxon>
        <taxon>Clostridia</taxon>
        <taxon>Lachnospirales</taxon>
        <taxon>Lachnospiraceae</taxon>
        <taxon>Blautia</taxon>
    </lineage>
</organism>
<keyword evidence="2" id="KW-0238">DNA-binding</keyword>
<dbReference type="PANTHER" id="PTHR47504:SF5">
    <property type="entry name" value="RIGHT ORIGIN-BINDING PROTEIN"/>
    <property type="match status" value="1"/>
</dbReference>
<dbReference type="InterPro" id="IPR029441">
    <property type="entry name" value="Cass2"/>
</dbReference>
<dbReference type="Gene3D" id="1.10.10.60">
    <property type="entry name" value="Homeodomain-like"/>
    <property type="match status" value="2"/>
</dbReference>
<evidence type="ECO:0000256" key="3">
    <source>
        <dbReference type="ARBA" id="ARBA00023163"/>
    </source>
</evidence>
<dbReference type="InterPro" id="IPR018060">
    <property type="entry name" value="HTH_AraC"/>
</dbReference>
<protein>
    <submittedName>
        <fullName evidence="5">Helix-turn-helix domain-containing protein</fullName>
    </submittedName>
</protein>
<keyword evidence="6" id="KW-1185">Reference proteome</keyword>
<dbReference type="PRINTS" id="PR00032">
    <property type="entry name" value="HTHARAC"/>
</dbReference>
<dbReference type="InterPro" id="IPR050959">
    <property type="entry name" value="MarA-like"/>
</dbReference>
<dbReference type="Pfam" id="PF12833">
    <property type="entry name" value="HTH_18"/>
    <property type="match status" value="1"/>
</dbReference>
<keyword evidence="1" id="KW-0805">Transcription regulation</keyword>
<dbReference type="Pfam" id="PF14526">
    <property type="entry name" value="Cass2"/>
    <property type="match status" value="1"/>
</dbReference>
<comment type="caution">
    <text evidence="5">The sequence shown here is derived from an EMBL/GenBank/DDBJ whole genome shotgun (WGS) entry which is preliminary data.</text>
</comment>
<dbReference type="PROSITE" id="PS01124">
    <property type="entry name" value="HTH_ARAC_FAMILY_2"/>
    <property type="match status" value="1"/>
</dbReference>
<evidence type="ECO:0000313" key="5">
    <source>
        <dbReference type="EMBL" id="GAA6410997.1"/>
    </source>
</evidence>
<dbReference type="RefSeq" id="WP_390409665.1">
    <property type="nucleotide sequence ID" value="NZ_BAABYW010000002.1"/>
</dbReference>
<evidence type="ECO:0000313" key="6">
    <source>
        <dbReference type="Proteomes" id="UP001600943"/>
    </source>
</evidence>
<dbReference type="PROSITE" id="PS00041">
    <property type="entry name" value="HTH_ARAC_FAMILY_1"/>
    <property type="match status" value="1"/>
</dbReference>
<dbReference type="SMART" id="SM00342">
    <property type="entry name" value="HTH_ARAC"/>
    <property type="match status" value="1"/>
</dbReference>
<dbReference type="PANTHER" id="PTHR47504">
    <property type="entry name" value="RIGHT ORIGIN-BINDING PROTEIN"/>
    <property type="match status" value="1"/>
</dbReference>
<evidence type="ECO:0000259" key="4">
    <source>
        <dbReference type="PROSITE" id="PS01124"/>
    </source>
</evidence>
<name>A0ABQ0BHR5_9FIRM</name>
<dbReference type="SUPFAM" id="SSF46689">
    <property type="entry name" value="Homeodomain-like"/>
    <property type="match status" value="2"/>
</dbReference>
<dbReference type="Proteomes" id="UP001600943">
    <property type="component" value="Unassembled WGS sequence"/>
</dbReference>
<evidence type="ECO:0000256" key="1">
    <source>
        <dbReference type="ARBA" id="ARBA00023015"/>
    </source>
</evidence>
<dbReference type="InterPro" id="IPR018062">
    <property type="entry name" value="HTH_AraC-typ_CS"/>
</dbReference>
<proteinExistence type="predicted"/>